<proteinExistence type="predicted"/>
<dbReference type="EMBL" id="JACOGD010000013">
    <property type="protein sequence ID" value="MBC3933572.1"/>
    <property type="molecule type" value="Genomic_DNA"/>
</dbReference>
<dbReference type="Proteomes" id="UP000654304">
    <property type="component" value="Unassembled WGS sequence"/>
</dbReference>
<protein>
    <submittedName>
        <fullName evidence="2">Uncharacterized protein</fullName>
    </submittedName>
</protein>
<evidence type="ECO:0000256" key="1">
    <source>
        <dbReference type="SAM" id="MobiDB-lite"/>
    </source>
</evidence>
<gene>
    <name evidence="2" type="ORF">H8K43_17970</name>
</gene>
<reference evidence="2 3" key="1">
    <citation type="submission" date="2020-08" db="EMBL/GenBank/DDBJ databases">
        <title>Novel species isolated from subtropical streams in China.</title>
        <authorList>
            <person name="Lu H."/>
        </authorList>
    </citation>
    <scope>NUCLEOTIDE SEQUENCE [LARGE SCALE GENOMIC DNA]</scope>
    <source>
        <strain evidence="2 3">CY22W</strain>
    </source>
</reference>
<evidence type="ECO:0000313" key="3">
    <source>
        <dbReference type="Proteomes" id="UP000654304"/>
    </source>
</evidence>
<organism evidence="2 3">
    <name type="scientific">Undibacterium curvum</name>
    <dbReference type="NCBI Taxonomy" id="2762294"/>
    <lineage>
        <taxon>Bacteria</taxon>
        <taxon>Pseudomonadati</taxon>
        <taxon>Pseudomonadota</taxon>
        <taxon>Betaproteobacteria</taxon>
        <taxon>Burkholderiales</taxon>
        <taxon>Oxalobacteraceae</taxon>
        <taxon>Undibacterium</taxon>
    </lineage>
</organism>
<name>A0ABR7A9L2_9BURK</name>
<keyword evidence="3" id="KW-1185">Reference proteome</keyword>
<feature type="region of interest" description="Disordered" evidence="1">
    <location>
        <begin position="27"/>
        <end position="53"/>
    </location>
</feature>
<dbReference type="RefSeq" id="WP_186905134.1">
    <property type="nucleotide sequence ID" value="NZ_JACOGD010000013.1"/>
</dbReference>
<feature type="compositionally biased region" description="Basic and acidic residues" evidence="1">
    <location>
        <begin position="27"/>
        <end position="47"/>
    </location>
</feature>
<accession>A0ABR7A9L2</accession>
<comment type="caution">
    <text evidence="2">The sequence shown here is derived from an EMBL/GenBank/DDBJ whole genome shotgun (WGS) entry which is preliminary data.</text>
</comment>
<evidence type="ECO:0000313" key="2">
    <source>
        <dbReference type="EMBL" id="MBC3933572.1"/>
    </source>
</evidence>
<sequence length="53" mass="6359">MRLMTNDELFAVGGGDQVYVHVEKRMTEEEKREYDEQQEREAADTIKRERRGK</sequence>